<dbReference type="GO" id="GO:0008289">
    <property type="term" value="F:lipid binding"/>
    <property type="evidence" value="ECO:0007669"/>
    <property type="project" value="InterPro"/>
</dbReference>
<evidence type="ECO:0000313" key="2">
    <source>
        <dbReference type="Ensembl" id="ENSNBRP00000022443.1"/>
    </source>
</evidence>
<dbReference type="SUPFAM" id="SSF50814">
    <property type="entry name" value="Lipocalins"/>
    <property type="match status" value="1"/>
</dbReference>
<dbReference type="PANTHER" id="PTHR11955">
    <property type="entry name" value="FATTY ACID BINDING PROTEIN"/>
    <property type="match status" value="1"/>
</dbReference>
<comment type="similarity">
    <text evidence="1">Belongs to the calycin superfamily. Fatty-acid binding protein (FABP) family.</text>
</comment>
<dbReference type="Pfam" id="PF14651">
    <property type="entry name" value="Lipocalin_7"/>
    <property type="match status" value="1"/>
</dbReference>
<dbReference type="InterPro" id="IPR012674">
    <property type="entry name" value="Calycin"/>
</dbReference>
<name>A0A3Q4HNS1_NEOBR</name>
<dbReference type="PRINTS" id="PR00178">
    <property type="entry name" value="FATTYACIDBP"/>
</dbReference>
<accession>A0A3Q4HNS1</accession>
<dbReference type="Ensembl" id="ENSNBRT00000023038.1">
    <property type="protein sequence ID" value="ENSNBRP00000022443.1"/>
    <property type="gene ID" value="ENSNBRG00000017142.1"/>
</dbReference>
<proteinExistence type="inferred from homology"/>
<reference evidence="2" key="2">
    <citation type="submission" date="2025-09" db="UniProtKB">
        <authorList>
            <consortium name="Ensembl"/>
        </authorList>
    </citation>
    <scope>IDENTIFICATION</scope>
</reference>
<sequence length="127" mass="14311">MNFNGTWKVYSEENLEEFLKSIGAPQMIIKMRKEVKPVIIIEQNGKDFTCTVKTPVCTKVHSFSLGKEAEITTVDGRKFKVVQGPHENGKLIAENDKFTSVREIQGDEMIETITAGSITFTSRSKRV</sequence>
<reference evidence="2" key="1">
    <citation type="submission" date="2025-08" db="UniProtKB">
        <authorList>
            <consortium name="Ensembl"/>
        </authorList>
    </citation>
    <scope>IDENTIFICATION</scope>
</reference>
<evidence type="ECO:0000313" key="3">
    <source>
        <dbReference type="Proteomes" id="UP000261580"/>
    </source>
</evidence>
<dbReference type="OMA" id="APQMIIK"/>
<dbReference type="InterPro" id="IPR000463">
    <property type="entry name" value="Fatty_acid-bd"/>
</dbReference>
<dbReference type="Gene3D" id="2.40.128.20">
    <property type="match status" value="1"/>
</dbReference>
<dbReference type="InterPro" id="IPR031259">
    <property type="entry name" value="ILBP"/>
</dbReference>
<dbReference type="GeneTree" id="ENSGT00940000164147"/>
<dbReference type="STRING" id="32507.ENSNBRP00000022443"/>
<organism evidence="2 3">
    <name type="scientific">Neolamprologus brichardi</name>
    <name type="common">Fairy cichlid</name>
    <name type="synonym">Lamprologus brichardi</name>
    <dbReference type="NCBI Taxonomy" id="32507"/>
    <lineage>
        <taxon>Eukaryota</taxon>
        <taxon>Metazoa</taxon>
        <taxon>Chordata</taxon>
        <taxon>Craniata</taxon>
        <taxon>Vertebrata</taxon>
        <taxon>Euteleostomi</taxon>
        <taxon>Actinopterygii</taxon>
        <taxon>Neopterygii</taxon>
        <taxon>Teleostei</taxon>
        <taxon>Neoteleostei</taxon>
        <taxon>Acanthomorphata</taxon>
        <taxon>Ovalentaria</taxon>
        <taxon>Cichlomorphae</taxon>
        <taxon>Cichliformes</taxon>
        <taxon>Cichlidae</taxon>
        <taxon>African cichlids</taxon>
        <taxon>Pseudocrenilabrinae</taxon>
        <taxon>Lamprologini</taxon>
        <taxon>Neolamprologus</taxon>
    </lineage>
</organism>
<dbReference type="Bgee" id="ENSNBRG00000017142">
    <property type="expression patterns" value="Expressed in mesonephros and 1 other cell type or tissue"/>
</dbReference>
<dbReference type="AlphaFoldDB" id="A0A3Q4HNS1"/>
<dbReference type="Proteomes" id="UP000261580">
    <property type="component" value="Unassembled WGS sequence"/>
</dbReference>
<protein>
    <submittedName>
        <fullName evidence="2">Fatty acid binding protein 10b, liver basic</fullName>
    </submittedName>
</protein>
<keyword evidence="3" id="KW-1185">Reference proteome</keyword>
<evidence type="ECO:0000256" key="1">
    <source>
        <dbReference type="ARBA" id="ARBA00008390"/>
    </source>
</evidence>